<evidence type="ECO:0000256" key="2">
    <source>
        <dbReference type="ARBA" id="ARBA00022679"/>
    </source>
</evidence>
<dbReference type="Gene3D" id="3.90.120.10">
    <property type="entry name" value="DNA Methylase, subunit A, domain 2"/>
    <property type="match status" value="1"/>
</dbReference>
<dbReference type="REBASE" id="395265">
    <property type="entry name" value="M.MmyC264ORF1930P"/>
</dbReference>
<evidence type="ECO:0000256" key="6">
    <source>
        <dbReference type="RuleBase" id="RU000416"/>
    </source>
</evidence>
<evidence type="ECO:0000256" key="3">
    <source>
        <dbReference type="ARBA" id="ARBA00022691"/>
    </source>
</evidence>
<dbReference type="PANTHER" id="PTHR46098">
    <property type="entry name" value="TRNA (CYTOSINE(38)-C(5))-METHYLTRANSFERASE"/>
    <property type="match status" value="1"/>
</dbReference>
<dbReference type="KEGG" id="mphn:HGG64_01930"/>
<evidence type="ECO:0000313" key="8">
    <source>
        <dbReference type="EMBL" id="QJG66458.1"/>
    </source>
</evidence>
<keyword evidence="9" id="KW-1185">Reference proteome</keyword>
<organism evidence="8 9">
    <name type="scientific">Mycoplasma phocoeninasale</name>
    <dbReference type="NCBI Taxonomy" id="2726117"/>
    <lineage>
        <taxon>Bacteria</taxon>
        <taxon>Bacillati</taxon>
        <taxon>Mycoplasmatota</taxon>
        <taxon>Mollicutes</taxon>
        <taxon>Mycoplasmataceae</taxon>
        <taxon>Mycoplasma</taxon>
    </lineage>
</organism>
<evidence type="ECO:0000256" key="7">
    <source>
        <dbReference type="RuleBase" id="RU000417"/>
    </source>
</evidence>
<dbReference type="GO" id="GO:0003886">
    <property type="term" value="F:DNA (cytosine-5-)-methyltransferase activity"/>
    <property type="evidence" value="ECO:0007669"/>
    <property type="project" value="UniProtKB-EC"/>
</dbReference>
<evidence type="ECO:0000313" key="9">
    <source>
        <dbReference type="Proteomes" id="UP000501728"/>
    </source>
</evidence>
<protein>
    <recommendedName>
        <fullName evidence="7">Cytosine-specific methyltransferase</fullName>
        <ecNumber evidence="7">2.1.1.37</ecNumber>
    </recommendedName>
</protein>
<dbReference type="Proteomes" id="UP000501728">
    <property type="component" value="Chromosome"/>
</dbReference>
<dbReference type="EC" id="2.1.1.37" evidence="7"/>
<dbReference type="Pfam" id="PF00145">
    <property type="entry name" value="DNA_methylase"/>
    <property type="match status" value="1"/>
</dbReference>
<dbReference type="PROSITE" id="PS00095">
    <property type="entry name" value="C5_MTASE_2"/>
    <property type="match status" value="1"/>
</dbReference>
<dbReference type="InterPro" id="IPR001525">
    <property type="entry name" value="C5_MeTfrase"/>
</dbReference>
<dbReference type="GO" id="GO:0009307">
    <property type="term" value="P:DNA restriction-modification system"/>
    <property type="evidence" value="ECO:0007669"/>
    <property type="project" value="UniProtKB-KW"/>
</dbReference>
<dbReference type="InterPro" id="IPR029063">
    <property type="entry name" value="SAM-dependent_MTases_sf"/>
</dbReference>
<evidence type="ECO:0000256" key="1">
    <source>
        <dbReference type="ARBA" id="ARBA00022603"/>
    </source>
</evidence>
<dbReference type="PROSITE" id="PS00094">
    <property type="entry name" value="C5_MTASE_1"/>
    <property type="match status" value="1"/>
</dbReference>
<dbReference type="NCBIfam" id="TIGR00675">
    <property type="entry name" value="dcm"/>
    <property type="match status" value="1"/>
</dbReference>
<dbReference type="InterPro" id="IPR031303">
    <property type="entry name" value="C5_meth_CS"/>
</dbReference>
<proteinExistence type="inferred from homology"/>
<dbReference type="SUPFAM" id="SSF53335">
    <property type="entry name" value="S-adenosyl-L-methionine-dependent methyltransferases"/>
    <property type="match status" value="1"/>
</dbReference>
<keyword evidence="2 5" id="KW-0808">Transferase</keyword>
<reference evidence="8 9" key="1">
    <citation type="submission" date="2020-04" db="EMBL/GenBank/DDBJ databases">
        <title>Novel Mycoplasma species detected in Phocoena phocoena (harbor porpoise) from the USA.</title>
        <authorList>
            <person name="Volokhov D.V."/>
        </authorList>
    </citation>
    <scope>NUCLEOTIDE SEQUENCE [LARGE SCALE GENOMIC DNA]</scope>
    <source>
        <strain evidence="8 9">C264-NAS</strain>
    </source>
</reference>
<gene>
    <name evidence="8" type="primary">dcm</name>
    <name evidence="8" type="ORF">HGG64_01930</name>
</gene>
<evidence type="ECO:0000256" key="5">
    <source>
        <dbReference type="PROSITE-ProRule" id="PRU01016"/>
    </source>
</evidence>
<dbReference type="Gene3D" id="3.40.50.150">
    <property type="entry name" value="Vaccinia Virus protein VP39"/>
    <property type="match status" value="1"/>
</dbReference>
<dbReference type="InterPro" id="IPR018117">
    <property type="entry name" value="C5_DNA_meth_AS"/>
</dbReference>
<keyword evidence="4" id="KW-0680">Restriction system</keyword>
<sequence length="403" mass="46305">MKKIKVLETFSGIGAQNKAIKILNKNNKTKFEIVATCEWDARAIITYSAMHDNLYNVTSQILEKYKLTNEKSINDFLKGKTFSLNSKKPSHVERKDLTFKKYLVAATLLQNNQVDITQLDSKIIDAKKIDLITYSFPCQGLSIANMGRAKGINDPKSTSSLVWQIYRVLKNANHKPKFLLMENVKNILSKKFLPEYNEWKKILRELGYKTFTTTLNGINHGSIQKRERVFALSVLENLKIPFSTDEEYKEKLNSIANKLNQVKIRNKLESIFKSSPVDEILDSLINATPSRIRMVKTAKNLNDNIKQERCVNTLTTKQDRIPNIGILDVNYSIANKLKYRFITPREAFMIMGFSSEDFDNIKTFHNLGILTKESLYRQAGNSIVVDVLKDVFVLIKEIYENNV</sequence>
<dbReference type="AlphaFoldDB" id="A0A858U6P8"/>
<evidence type="ECO:0000256" key="4">
    <source>
        <dbReference type="ARBA" id="ARBA00022747"/>
    </source>
</evidence>
<dbReference type="InterPro" id="IPR050750">
    <property type="entry name" value="C5-MTase"/>
</dbReference>
<comment type="similarity">
    <text evidence="5 6">Belongs to the class I-like SAM-binding methyltransferase superfamily. C5-methyltransferase family.</text>
</comment>
<feature type="active site" evidence="5">
    <location>
        <position position="138"/>
    </location>
</feature>
<dbReference type="GO" id="GO:0032259">
    <property type="term" value="P:methylation"/>
    <property type="evidence" value="ECO:0007669"/>
    <property type="project" value="UniProtKB-KW"/>
</dbReference>
<dbReference type="PANTHER" id="PTHR46098:SF1">
    <property type="entry name" value="TRNA (CYTOSINE(38)-C(5))-METHYLTRANSFERASE"/>
    <property type="match status" value="1"/>
</dbReference>
<comment type="catalytic activity">
    <reaction evidence="7">
        <text>a 2'-deoxycytidine in DNA + S-adenosyl-L-methionine = a 5-methyl-2'-deoxycytidine in DNA + S-adenosyl-L-homocysteine + H(+)</text>
        <dbReference type="Rhea" id="RHEA:13681"/>
        <dbReference type="Rhea" id="RHEA-COMP:11369"/>
        <dbReference type="Rhea" id="RHEA-COMP:11370"/>
        <dbReference type="ChEBI" id="CHEBI:15378"/>
        <dbReference type="ChEBI" id="CHEBI:57856"/>
        <dbReference type="ChEBI" id="CHEBI:59789"/>
        <dbReference type="ChEBI" id="CHEBI:85452"/>
        <dbReference type="ChEBI" id="CHEBI:85454"/>
        <dbReference type="EC" id="2.1.1.37"/>
    </reaction>
</comment>
<keyword evidence="1 5" id="KW-0489">Methyltransferase</keyword>
<dbReference type="EMBL" id="CP051480">
    <property type="protein sequence ID" value="QJG66458.1"/>
    <property type="molecule type" value="Genomic_DNA"/>
</dbReference>
<dbReference type="PROSITE" id="PS51679">
    <property type="entry name" value="SAM_MT_C5"/>
    <property type="match status" value="1"/>
</dbReference>
<dbReference type="PRINTS" id="PR00105">
    <property type="entry name" value="C5METTRFRASE"/>
</dbReference>
<name>A0A858U6P8_9MOLU</name>
<dbReference type="RefSeq" id="WP_169580281.1">
    <property type="nucleotide sequence ID" value="NZ_CP051480.1"/>
</dbReference>
<accession>A0A858U6P8</accession>
<keyword evidence="3 5" id="KW-0949">S-adenosyl-L-methionine</keyword>